<dbReference type="AlphaFoldDB" id="A0A0L8H593"/>
<reference evidence="1" key="1">
    <citation type="submission" date="2015-07" db="EMBL/GenBank/DDBJ databases">
        <title>MeaNS - Measles Nucleotide Surveillance Program.</title>
        <authorList>
            <person name="Tran T."/>
            <person name="Druce J."/>
        </authorList>
    </citation>
    <scope>NUCLEOTIDE SEQUENCE</scope>
    <source>
        <strain evidence="1">UCB-OBI-ISO-001</strain>
        <tissue evidence="1">Gonad</tissue>
    </source>
</reference>
<accession>A0A0L8H593</accession>
<sequence>MLEDNNDCVRYRLVGSELDSVEFRSASVVVLKLATTEWIELELVLNLSNAV</sequence>
<proteinExistence type="predicted"/>
<evidence type="ECO:0000313" key="1">
    <source>
        <dbReference type="EMBL" id="KOF83945.1"/>
    </source>
</evidence>
<dbReference type="EMBL" id="KQ419329">
    <property type="protein sequence ID" value="KOF83945.1"/>
    <property type="molecule type" value="Genomic_DNA"/>
</dbReference>
<name>A0A0L8H593_OCTBM</name>
<organism evidence="1">
    <name type="scientific">Octopus bimaculoides</name>
    <name type="common">California two-spotted octopus</name>
    <dbReference type="NCBI Taxonomy" id="37653"/>
    <lineage>
        <taxon>Eukaryota</taxon>
        <taxon>Metazoa</taxon>
        <taxon>Spiralia</taxon>
        <taxon>Lophotrochozoa</taxon>
        <taxon>Mollusca</taxon>
        <taxon>Cephalopoda</taxon>
        <taxon>Coleoidea</taxon>
        <taxon>Octopodiformes</taxon>
        <taxon>Octopoda</taxon>
        <taxon>Incirrata</taxon>
        <taxon>Octopodidae</taxon>
        <taxon>Octopus</taxon>
    </lineage>
</organism>
<gene>
    <name evidence="1" type="ORF">OCBIM_22022948mg</name>
</gene>
<protein>
    <submittedName>
        <fullName evidence="1">Uncharacterized protein</fullName>
    </submittedName>
</protein>